<feature type="binding site" evidence="7">
    <location>
        <position position="120"/>
    </location>
    <ligand>
        <name>ATP</name>
        <dbReference type="ChEBI" id="CHEBI:30616"/>
    </ligand>
</feature>
<evidence type="ECO:0000256" key="4">
    <source>
        <dbReference type="ARBA" id="ARBA00022755"/>
    </source>
</evidence>
<dbReference type="Gene3D" id="3.30.1490.20">
    <property type="entry name" value="ATP-grasp fold, A domain"/>
    <property type="match status" value="1"/>
</dbReference>
<feature type="binding site" evidence="7">
    <location>
        <position position="362"/>
    </location>
    <ligand>
        <name>N(1)-(5-phospho-beta-D-ribosyl)glycinamide</name>
        <dbReference type="ChEBI" id="CHEBI:143788"/>
    </ligand>
</feature>
<feature type="binding site" evidence="7">
    <location>
        <position position="161"/>
    </location>
    <ligand>
        <name>ATP</name>
        <dbReference type="ChEBI" id="CHEBI:30616"/>
    </ligand>
</feature>
<dbReference type="GO" id="GO:0016740">
    <property type="term" value="F:transferase activity"/>
    <property type="evidence" value="ECO:0007669"/>
    <property type="project" value="UniProtKB-KW"/>
</dbReference>
<evidence type="ECO:0000259" key="8">
    <source>
        <dbReference type="PROSITE" id="PS50975"/>
    </source>
</evidence>
<feature type="binding site" evidence="7">
    <location>
        <position position="285"/>
    </location>
    <ligand>
        <name>Mg(2+)</name>
        <dbReference type="ChEBI" id="CHEBI:18420"/>
    </ligand>
</feature>
<evidence type="ECO:0000256" key="7">
    <source>
        <dbReference type="HAMAP-Rule" id="MF_01643"/>
    </source>
</evidence>
<dbReference type="EC" id="6.3.1.21" evidence="7"/>
<dbReference type="PANTHER" id="PTHR43055">
    <property type="entry name" value="FORMATE-DEPENDENT PHOSPHORIBOSYLGLYCINAMIDE FORMYLTRANSFERASE"/>
    <property type="match status" value="1"/>
</dbReference>
<evidence type="ECO:0000256" key="3">
    <source>
        <dbReference type="ARBA" id="ARBA00022741"/>
    </source>
</evidence>
<comment type="function">
    <text evidence="7">Involved in the de novo purine biosynthesis. Catalyzes the transfer of formate to 5-phospho-ribosyl-glycinamide (GAR), producing 5-phospho-ribosyl-N-formylglycinamide (FGAR). Formate is provided by PurU via hydrolysis of 10-formyl-tetrahydrofolate.</text>
</comment>
<comment type="catalytic activity">
    <reaction evidence="7">
        <text>N(1)-(5-phospho-beta-D-ribosyl)glycinamide + formate + ATP = N(2)-formyl-N(1)-(5-phospho-beta-D-ribosyl)glycinamide + ADP + phosphate + H(+)</text>
        <dbReference type="Rhea" id="RHEA:24829"/>
        <dbReference type="ChEBI" id="CHEBI:15378"/>
        <dbReference type="ChEBI" id="CHEBI:15740"/>
        <dbReference type="ChEBI" id="CHEBI:30616"/>
        <dbReference type="ChEBI" id="CHEBI:43474"/>
        <dbReference type="ChEBI" id="CHEBI:143788"/>
        <dbReference type="ChEBI" id="CHEBI:147286"/>
        <dbReference type="ChEBI" id="CHEBI:456216"/>
        <dbReference type="EC" id="6.3.1.21"/>
    </reaction>
</comment>
<feature type="binding site" evidence="7">
    <location>
        <begin position="166"/>
        <end position="171"/>
    </location>
    <ligand>
        <name>ATP</name>
        <dbReference type="ChEBI" id="CHEBI:30616"/>
    </ligand>
</feature>
<dbReference type="InterPro" id="IPR054350">
    <property type="entry name" value="PurT/PurK_preATP-grasp"/>
</dbReference>
<proteinExistence type="inferred from homology"/>
<dbReference type="Proteomes" id="UP000772618">
    <property type="component" value="Unassembled WGS sequence"/>
</dbReference>
<dbReference type="InterPro" id="IPR005862">
    <property type="entry name" value="PurT"/>
</dbReference>
<comment type="similarity">
    <text evidence="7">Belongs to the PurK/PurT family.</text>
</comment>
<protein>
    <recommendedName>
        <fullName evidence="7">Formate-dependent phosphoribosylglycinamide formyltransferase</fullName>
        <ecNumber evidence="7">6.3.1.21</ecNumber>
    </recommendedName>
    <alternativeName>
        <fullName evidence="7">5'-phosphoribosylglycinamide transformylase 2</fullName>
    </alternativeName>
    <alternativeName>
        <fullName evidence="7">Formate-dependent GAR transformylase</fullName>
    </alternativeName>
    <alternativeName>
        <fullName evidence="7">GAR transformylase 2</fullName>
        <shortName evidence="7">GART 2</shortName>
    </alternativeName>
    <alternativeName>
        <fullName evidence="7">Non-folate glycinamide ribonucleotide transformylase</fullName>
    </alternativeName>
    <alternativeName>
        <fullName evidence="7">Phosphoribosylglycinamide formyltransferase 2</fullName>
    </alternativeName>
</protein>
<evidence type="ECO:0000256" key="5">
    <source>
        <dbReference type="ARBA" id="ARBA00022840"/>
    </source>
</evidence>
<comment type="subunit">
    <text evidence="7">Homodimer.</text>
</comment>
<keyword evidence="1 7" id="KW-0436">Ligase</keyword>
<organism evidence="9 10">
    <name type="scientific">Chryseosolibacter indicus</name>
    <dbReference type="NCBI Taxonomy" id="2782351"/>
    <lineage>
        <taxon>Bacteria</taxon>
        <taxon>Pseudomonadati</taxon>
        <taxon>Bacteroidota</taxon>
        <taxon>Cytophagia</taxon>
        <taxon>Cytophagales</taxon>
        <taxon>Chryseotaleaceae</taxon>
        <taxon>Chryseosolibacter</taxon>
    </lineage>
</organism>
<dbReference type="InterPro" id="IPR003135">
    <property type="entry name" value="ATP-grasp_carboxylate-amine"/>
</dbReference>
<dbReference type="Pfam" id="PF02222">
    <property type="entry name" value="ATP-grasp"/>
    <property type="match status" value="1"/>
</dbReference>
<keyword evidence="2 7" id="KW-0479">Metal-binding</keyword>
<dbReference type="PROSITE" id="PS50975">
    <property type="entry name" value="ATP_GRASP"/>
    <property type="match status" value="1"/>
</dbReference>
<dbReference type="InterPro" id="IPR016185">
    <property type="entry name" value="PreATP-grasp_dom_sf"/>
</dbReference>
<dbReference type="EMBL" id="JAHESD010000001">
    <property type="protein sequence ID" value="MBT1701725.1"/>
    <property type="molecule type" value="Genomic_DNA"/>
</dbReference>
<evidence type="ECO:0000256" key="1">
    <source>
        <dbReference type="ARBA" id="ARBA00022598"/>
    </source>
</evidence>
<dbReference type="SUPFAM" id="SSF56059">
    <property type="entry name" value="Glutathione synthetase ATP-binding domain-like"/>
    <property type="match status" value="1"/>
</dbReference>
<dbReference type="Pfam" id="PF22660">
    <property type="entry name" value="RS_preATP-grasp-like"/>
    <property type="match status" value="1"/>
</dbReference>
<dbReference type="RefSeq" id="WP_254151425.1">
    <property type="nucleotide sequence ID" value="NZ_JAHESD010000001.1"/>
</dbReference>
<evidence type="ECO:0000256" key="2">
    <source>
        <dbReference type="ARBA" id="ARBA00022723"/>
    </source>
</evidence>
<dbReference type="InterPro" id="IPR011761">
    <property type="entry name" value="ATP-grasp"/>
</dbReference>
<dbReference type="InterPro" id="IPR013815">
    <property type="entry name" value="ATP_grasp_subdomain_1"/>
</dbReference>
<feature type="binding site" evidence="7">
    <location>
        <position position="88"/>
    </location>
    <ligand>
        <name>N(1)-(5-phospho-beta-D-ribosyl)glycinamide</name>
        <dbReference type="ChEBI" id="CHEBI:143788"/>
    </ligand>
</feature>
<reference evidence="9 10" key="1">
    <citation type="submission" date="2021-05" db="EMBL/GenBank/DDBJ databases">
        <title>A Polyphasic approach of four new species of the genus Ohtaekwangia: Ohtaekwangia histidinii sp. nov., Ohtaekwangia cretensis sp. nov., Ohtaekwangia indiensis sp. nov., Ohtaekwangia reichenbachii sp. nov. from diverse environment.</title>
        <authorList>
            <person name="Octaviana S."/>
        </authorList>
    </citation>
    <scope>NUCLEOTIDE SEQUENCE [LARGE SCALE GENOMIC DNA]</scope>
    <source>
        <strain evidence="9 10">PWU20</strain>
    </source>
</reference>
<dbReference type="HAMAP" id="MF_01643">
    <property type="entry name" value="PurT"/>
    <property type="match status" value="1"/>
</dbReference>
<keyword evidence="6 7" id="KW-0460">Magnesium</keyword>
<feature type="binding site" evidence="7">
    <location>
        <position position="209"/>
    </location>
    <ligand>
        <name>ATP</name>
        <dbReference type="ChEBI" id="CHEBI:30616"/>
    </ligand>
</feature>
<keyword evidence="9" id="KW-0808">Transferase</keyword>
<dbReference type="NCBIfam" id="TIGR01142">
    <property type="entry name" value="purT"/>
    <property type="match status" value="1"/>
</dbReference>
<feature type="binding site" evidence="7">
    <location>
        <begin position="28"/>
        <end position="29"/>
    </location>
    <ligand>
        <name>N(1)-(5-phospho-beta-D-ribosyl)glycinamide</name>
        <dbReference type="ChEBI" id="CHEBI:143788"/>
    </ligand>
</feature>
<accession>A0ABS5VJV4</accession>
<keyword evidence="5 7" id="KW-0067">ATP-binding</keyword>
<dbReference type="Gene3D" id="3.40.50.20">
    <property type="match status" value="1"/>
</dbReference>
<feature type="binding site" evidence="7">
    <location>
        <position position="273"/>
    </location>
    <ligand>
        <name>Mg(2+)</name>
        <dbReference type="ChEBI" id="CHEBI:18420"/>
    </ligand>
</feature>
<feature type="binding site" evidence="7">
    <location>
        <begin position="369"/>
        <end position="370"/>
    </location>
    <ligand>
        <name>N(1)-(5-phospho-beta-D-ribosyl)glycinamide</name>
        <dbReference type="ChEBI" id="CHEBI:143788"/>
    </ligand>
</feature>
<dbReference type="Gene3D" id="3.30.470.20">
    <property type="entry name" value="ATP-grasp fold, B domain"/>
    <property type="match status" value="1"/>
</dbReference>
<dbReference type="InterPro" id="IPR048740">
    <property type="entry name" value="PurT_C"/>
</dbReference>
<comment type="pathway">
    <text evidence="7">Purine metabolism; IMP biosynthesis via de novo pathway; N(2)-formyl-N(1)-(5-phospho-D-ribosyl)glycinamide from N(1)-(5-phospho-D-ribosyl)glycinamide (formate route): step 1/1.</text>
</comment>
<dbReference type="SUPFAM" id="SSF52440">
    <property type="entry name" value="PreATP-grasp domain"/>
    <property type="match status" value="1"/>
</dbReference>
<comment type="caution">
    <text evidence="9">The sequence shown here is derived from an EMBL/GenBank/DDBJ whole genome shotgun (WGS) entry which is preliminary data.</text>
</comment>
<keyword evidence="10" id="KW-1185">Reference proteome</keyword>
<evidence type="ECO:0000313" key="10">
    <source>
        <dbReference type="Proteomes" id="UP000772618"/>
    </source>
</evidence>
<name>A0ABS5VJV4_9BACT</name>
<feature type="binding site" evidence="7">
    <location>
        <position position="292"/>
    </location>
    <ligand>
        <name>N(1)-(5-phospho-beta-D-ribosyl)glycinamide</name>
        <dbReference type="ChEBI" id="CHEBI:143788"/>
    </ligand>
</feature>
<dbReference type="NCBIfam" id="NF006766">
    <property type="entry name" value="PRK09288.1"/>
    <property type="match status" value="1"/>
</dbReference>
<feature type="domain" description="ATP-grasp" evidence="8">
    <location>
        <begin position="125"/>
        <end position="314"/>
    </location>
</feature>
<dbReference type="Pfam" id="PF21244">
    <property type="entry name" value="PurT_C"/>
    <property type="match status" value="1"/>
</dbReference>
<evidence type="ECO:0000256" key="6">
    <source>
        <dbReference type="ARBA" id="ARBA00022842"/>
    </source>
</evidence>
<keyword evidence="4 7" id="KW-0658">Purine biosynthesis</keyword>
<gene>
    <name evidence="7 9" type="primary">purT</name>
    <name evidence="9" type="ORF">KK060_00440</name>
</gene>
<dbReference type="PANTHER" id="PTHR43055:SF1">
    <property type="entry name" value="FORMATE-DEPENDENT PHOSPHORIBOSYLGLYCINAMIDE FORMYLTRANSFERASE"/>
    <property type="match status" value="1"/>
</dbReference>
<feature type="binding site" evidence="7">
    <location>
        <begin position="201"/>
        <end position="204"/>
    </location>
    <ligand>
        <name>ATP</name>
        <dbReference type="ChEBI" id="CHEBI:30616"/>
    </ligand>
</feature>
<evidence type="ECO:0000313" key="9">
    <source>
        <dbReference type="EMBL" id="MBT1701725.1"/>
    </source>
</evidence>
<sequence>MASDAKSLKVGTPFKSSSIKVMLLGSGELGKEVVIEFQRYGVEVIAVDKYDNAPAMQVAHRSYTISMLDKEALRSLIEKENPDYIVPEVEAIHTDTLVELEKEGFAVIPSANATRLTMNREGIRTLAAEQLQLRTSPYKFAATKEEFMMAVSTIGIPCVVKPIMSSSGKGQSVIKTREDIDFAWKYAQEGGRSGSGHVIIEGFIDFDYEITLLTIKHKYGVSFCEPIGHRQEHGDYQESWQPHPMPLKALEDAKTIAEKVVNALGGTGIFGVEFFVKGEMVYFSELSPRPHDTGMVTMISQDLSEFALHVRAILGLPIPNIVQHGPSASSVILVKGTSQNITFSGLEDALSEPDTQIRLFGKPEVNGERRMGVCLARGKSIEEAREKANNAAKQIKYTL</sequence>
<keyword evidence="3 7" id="KW-0547">Nucleotide-binding</keyword>